<reference evidence="2" key="1">
    <citation type="journal article" date="2020" name="mSystems">
        <title>Genome- and Community-Level Interaction Insights into Carbon Utilization and Element Cycling Functions of Hydrothermarchaeota in Hydrothermal Sediment.</title>
        <authorList>
            <person name="Zhou Z."/>
            <person name="Liu Y."/>
            <person name="Xu W."/>
            <person name="Pan J."/>
            <person name="Luo Z.H."/>
            <person name="Li M."/>
        </authorList>
    </citation>
    <scope>NUCLEOTIDE SEQUENCE [LARGE SCALE GENOMIC DNA]</scope>
    <source>
        <strain evidence="2">SpSt-1235</strain>
    </source>
</reference>
<feature type="coiled-coil region" evidence="1">
    <location>
        <begin position="129"/>
        <end position="168"/>
    </location>
</feature>
<dbReference type="InterPro" id="IPR032286">
    <property type="entry name" value="DUF4837"/>
</dbReference>
<comment type="caution">
    <text evidence="2">The sequence shown here is derived from an EMBL/GenBank/DDBJ whole genome shotgun (WGS) entry which is preliminary data.</text>
</comment>
<sequence length="325" mass="36934">MNKITILLLSLFVFTSCNDNPKEDQVVLTDSSGNINNLSVIIENDLWNGEVGEALRKVLAAPVDGLPQEEPLFSINQMPPEAFSGFVRKNRLFLRVQKGKEANIKVAENPYARPQKGILITGQTNEEIINQIEENSAEIVKTLKETEIKEKQRRIKKSLKDDSRLEEELGLSLKFPTAYRYAKDEDGFFWIRKDIQNGSMEILAYEVPRHVIEKDTNIIGNIIAMRDSIGKEHIPGPLDDTYMITEEAYAPYLFESQIDGKFAWETKGTWEVKNAFMAGPFLNYAVLDKENDRYVILEGFAFAPSAGKRDHMQELEAILKSADIK</sequence>
<organism evidence="2">
    <name type="scientific">Salinimicrobium catena</name>
    <dbReference type="NCBI Taxonomy" id="390640"/>
    <lineage>
        <taxon>Bacteria</taxon>
        <taxon>Pseudomonadati</taxon>
        <taxon>Bacteroidota</taxon>
        <taxon>Flavobacteriia</taxon>
        <taxon>Flavobacteriales</taxon>
        <taxon>Flavobacteriaceae</taxon>
        <taxon>Salinimicrobium</taxon>
    </lineage>
</organism>
<evidence type="ECO:0000313" key="2">
    <source>
        <dbReference type="EMBL" id="HER39902.1"/>
    </source>
</evidence>
<protein>
    <submittedName>
        <fullName evidence="2">DUF4837 family protein</fullName>
    </submittedName>
</protein>
<gene>
    <name evidence="2" type="ORF">ENO10_01640</name>
</gene>
<dbReference type="Proteomes" id="UP000885753">
    <property type="component" value="Unassembled WGS sequence"/>
</dbReference>
<accession>A0A7C2MD74</accession>
<dbReference type="Pfam" id="PF16125">
    <property type="entry name" value="DUF4837"/>
    <property type="match status" value="1"/>
</dbReference>
<name>A0A7C2MD74_9FLAO</name>
<evidence type="ECO:0000256" key="1">
    <source>
        <dbReference type="SAM" id="Coils"/>
    </source>
</evidence>
<keyword evidence="1" id="KW-0175">Coiled coil</keyword>
<dbReference type="PROSITE" id="PS51257">
    <property type="entry name" value="PROKAR_LIPOPROTEIN"/>
    <property type="match status" value="1"/>
</dbReference>
<dbReference type="EMBL" id="DSEE01000122">
    <property type="protein sequence ID" value="HER39902.1"/>
    <property type="molecule type" value="Genomic_DNA"/>
</dbReference>
<dbReference type="AlphaFoldDB" id="A0A7C2MD74"/>
<proteinExistence type="predicted"/>